<protein>
    <recommendedName>
        <fullName evidence="12">Glycoprotein endo-alpha-1,2-mannosidase</fullName>
    </recommendedName>
</protein>
<dbReference type="PANTHER" id="PTHR13572:SF4">
    <property type="entry name" value="RE57134P"/>
    <property type="match status" value="1"/>
</dbReference>
<feature type="transmembrane region" description="Helical" evidence="9">
    <location>
        <begin position="15"/>
        <end position="35"/>
    </location>
</feature>
<keyword evidence="7" id="KW-0333">Golgi apparatus</keyword>
<keyword evidence="6 9" id="KW-1133">Transmembrane helix</keyword>
<reference evidence="10" key="1">
    <citation type="submission" date="2020-03" db="EMBL/GenBank/DDBJ databases">
        <authorList>
            <person name="Chebbi M.A."/>
            <person name="Drezen J.M."/>
        </authorList>
    </citation>
    <scope>NUCLEOTIDE SEQUENCE</scope>
    <source>
        <tissue evidence="10">Whole body</tissue>
    </source>
</reference>
<dbReference type="CDD" id="cd11574">
    <property type="entry name" value="GH99"/>
    <property type="match status" value="1"/>
</dbReference>
<organism evidence="10 11">
    <name type="scientific">Cotesia typhae</name>
    <dbReference type="NCBI Taxonomy" id="2053667"/>
    <lineage>
        <taxon>Eukaryota</taxon>
        <taxon>Metazoa</taxon>
        <taxon>Ecdysozoa</taxon>
        <taxon>Arthropoda</taxon>
        <taxon>Hexapoda</taxon>
        <taxon>Insecta</taxon>
        <taxon>Pterygota</taxon>
        <taxon>Neoptera</taxon>
        <taxon>Endopterygota</taxon>
        <taxon>Hymenoptera</taxon>
        <taxon>Apocrita</taxon>
        <taxon>Ichneumonoidea</taxon>
        <taxon>Braconidae</taxon>
        <taxon>Microgastrinae</taxon>
        <taxon>Cotesia</taxon>
    </lineage>
</organism>
<name>A0A8J5UYM3_9HYME</name>
<evidence type="ECO:0000256" key="3">
    <source>
        <dbReference type="ARBA" id="ARBA00022692"/>
    </source>
</evidence>
<evidence type="ECO:0000256" key="7">
    <source>
        <dbReference type="ARBA" id="ARBA00023034"/>
    </source>
</evidence>
<accession>A0A8J5UYM3</accession>
<evidence type="ECO:0008006" key="12">
    <source>
        <dbReference type="Google" id="ProtNLM"/>
    </source>
</evidence>
<comment type="similarity">
    <text evidence="2">Belongs to the glycosyl hydrolase 99 family.</text>
</comment>
<reference evidence="10" key="2">
    <citation type="submission" date="2021-04" db="EMBL/GenBank/DDBJ databases">
        <title>Genome-wide patterns of bracovirus chromosomal integration into multiple host tissues during parasitism.</title>
        <authorList>
            <person name="Chebbi M.A.C."/>
        </authorList>
    </citation>
    <scope>NUCLEOTIDE SEQUENCE</scope>
    <source>
        <tissue evidence="10">Whole body</tissue>
    </source>
</reference>
<keyword evidence="3 9" id="KW-0812">Transmembrane</keyword>
<keyword evidence="4" id="KW-0378">Hydrolase</keyword>
<gene>
    <name evidence="10" type="ORF">G9C98_000066</name>
</gene>
<dbReference type="PANTHER" id="PTHR13572">
    <property type="entry name" value="ENDO-ALPHA-1,2-MANNOSIDASE"/>
    <property type="match status" value="1"/>
</dbReference>
<dbReference type="InterPro" id="IPR026071">
    <property type="entry name" value="Glyco_Hydrolase_99"/>
</dbReference>
<evidence type="ECO:0000256" key="8">
    <source>
        <dbReference type="ARBA" id="ARBA00023136"/>
    </source>
</evidence>
<keyword evidence="11" id="KW-1185">Reference proteome</keyword>
<dbReference type="GO" id="GO:0000139">
    <property type="term" value="C:Golgi membrane"/>
    <property type="evidence" value="ECO:0007669"/>
    <property type="project" value="UniProtKB-SubCell"/>
</dbReference>
<evidence type="ECO:0000256" key="2">
    <source>
        <dbReference type="ARBA" id="ARBA00009559"/>
    </source>
</evidence>
<sequence>MMLGSVISSVSLRRCFYLSLMVFVLSTLMAMVIIVKLTPLESSKCHSSNTGTTARVEWSSAMPFGSISHNRHLDNSSLFINNLQSLILNNSDSQNEDQDIKNTDTRNKITGLSWKMRSKILPLLMINDTKQIDINYNIHIFYYPWYRSLAYDGVWKHWNHDYLPNWKKNDKRIFPEGRHRPPADIGASYYPSIGCYSSNDPQVIDLHMRQLRETGVGVLVVSWTPPNIPDNTDSVMADLLDAAHRYNLKIAPHIEPYPGRNPINLIQHIKYLFGHYASHPALHRAKRNNDGPLLPVIYIYDSYLFPSSAWWELLSERGNLTLRGTEIDAVYIGLLVDSQHRSHIKKSHFDGFYTYFAVNGFSYGSTWKNWKDLNKFAAQNGLIFIPSLGPGYIDTQVRAWNTENIRHRLHGQYYEVAWKNGINSGAKVISITSFNEWHEGTQIEPAKPVSNKDFTYLDYEPEGPNFYLNLTKWWIQQFSYKSISVLQNQEDRDERDRLHPKDFYTLQFDDHQRMTQLTARHLSSNQMLGI</sequence>
<dbReference type="OrthoDB" id="406152at2759"/>
<keyword evidence="8 9" id="KW-0472">Membrane</keyword>
<evidence type="ECO:0000256" key="1">
    <source>
        <dbReference type="ARBA" id="ARBA00004323"/>
    </source>
</evidence>
<dbReference type="GO" id="GO:0004559">
    <property type="term" value="F:alpha-mannosidase activity"/>
    <property type="evidence" value="ECO:0007669"/>
    <property type="project" value="TreeGrafter"/>
</dbReference>
<dbReference type="EMBL" id="JAAOIC020000003">
    <property type="protein sequence ID" value="KAG8042075.1"/>
    <property type="molecule type" value="Genomic_DNA"/>
</dbReference>
<dbReference type="Proteomes" id="UP000729913">
    <property type="component" value="Unassembled WGS sequence"/>
</dbReference>
<evidence type="ECO:0000313" key="10">
    <source>
        <dbReference type="EMBL" id="KAG8042075.1"/>
    </source>
</evidence>
<keyword evidence="5" id="KW-0735">Signal-anchor</keyword>
<proteinExistence type="inferred from homology"/>
<evidence type="ECO:0000256" key="4">
    <source>
        <dbReference type="ARBA" id="ARBA00022801"/>
    </source>
</evidence>
<evidence type="ECO:0000256" key="5">
    <source>
        <dbReference type="ARBA" id="ARBA00022968"/>
    </source>
</evidence>
<comment type="subcellular location">
    <subcellularLocation>
        <location evidence="1">Golgi apparatus membrane</location>
        <topology evidence="1">Single-pass type II membrane protein</topology>
    </subcellularLocation>
</comment>
<evidence type="ECO:0000313" key="11">
    <source>
        <dbReference type="Proteomes" id="UP000729913"/>
    </source>
</evidence>
<comment type="caution">
    <text evidence="10">The sequence shown here is derived from an EMBL/GenBank/DDBJ whole genome shotgun (WGS) entry which is preliminary data.</text>
</comment>
<dbReference type="AlphaFoldDB" id="A0A8J5UYM3"/>
<dbReference type="Pfam" id="PF16317">
    <property type="entry name" value="Glyco_hydro_99"/>
    <property type="match status" value="1"/>
</dbReference>
<evidence type="ECO:0000256" key="9">
    <source>
        <dbReference type="SAM" id="Phobius"/>
    </source>
</evidence>
<evidence type="ECO:0000256" key="6">
    <source>
        <dbReference type="ARBA" id="ARBA00022989"/>
    </source>
</evidence>